<dbReference type="InterPro" id="IPR015421">
    <property type="entry name" value="PyrdxlP-dep_Trfase_major"/>
</dbReference>
<evidence type="ECO:0000256" key="1">
    <source>
        <dbReference type="ARBA" id="ARBA00001933"/>
    </source>
</evidence>
<proteinExistence type="inferred from homology"/>
<dbReference type="EMBL" id="OMOF01000401">
    <property type="protein sequence ID" value="SPF49635.1"/>
    <property type="molecule type" value="Genomic_DNA"/>
</dbReference>
<dbReference type="CDD" id="cd00609">
    <property type="entry name" value="AAT_like"/>
    <property type="match status" value="1"/>
</dbReference>
<comment type="pathway">
    <text evidence="9">Amino-acid biosynthesis; L-histidine biosynthesis; L-histidine from 5-phospho-alpha-D-ribose 1-diphosphate: step 7/9.</text>
</comment>
<evidence type="ECO:0000313" key="11">
    <source>
        <dbReference type="EMBL" id="SPF49635.1"/>
    </source>
</evidence>
<dbReference type="OrthoDB" id="9813612at2"/>
<dbReference type="GO" id="GO:0030170">
    <property type="term" value="F:pyridoxal phosphate binding"/>
    <property type="evidence" value="ECO:0007669"/>
    <property type="project" value="InterPro"/>
</dbReference>
<feature type="domain" description="Aminotransferase class I/classII large" evidence="10">
    <location>
        <begin position="29"/>
        <end position="346"/>
    </location>
</feature>
<dbReference type="GO" id="GO:0000105">
    <property type="term" value="P:L-histidine biosynthetic process"/>
    <property type="evidence" value="ECO:0007669"/>
    <property type="project" value="UniProtKB-UniRule"/>
</dbReference>
<accession>A0A2U3LCH4</accession>
<protein>
    <recommendedName>
        <fullName evidence="9">Histidinol-phosphate aminotransferase</fullName>
        <ecNumber evidence="9">2.6.1.9</ecNumber>
    </recommendedName>
    <alternativeName>
        <fullName evidence="9">Imidazole acetol-phosphate transaminase</fullName>
    </alternativeName>
</protein>
<evidence type="ECO:0000256" key="4">
    <source>
        <dbReference type="ARBA" id="ARBA00022576"/>
    </source>
</evidence>
<dbReference type="InterPro" id="IPR004839">
    <property type="entry name" value="Aminotransferase_I/II_large"/>
</dbReference>
<dbReference type="InterPro" id="IPR015424">
    <property type="entry name" value="PyrdxlP-dep_Trfase"/>
</dbReference>
<keyword evidence="7 9" id="KW-0663">Pyridoxal phosphate</keyword>
<dbReference type="EC" id="2.6.1.9" evidence="9"/>
<dbReference type="PROSITE" id="PS00599">
    <property type="entry name" value="AA_TRANSFER_CLASS_2"/>
    <property type="match status" value="1"/>
</dbReference>
<dbReference type="InterPro" id="IPR015422">
    <property type="entry name" value="PyrdxlP-dep_Trfase_small"/>
</dbReference>
<dbReference type="InterPro" id="IPR005861">
    <property type="entry name" value="HisP_aminotrans"/>
</dbReference>
<dbReference type="InterPro" id="IPR001917">
    <property type="entry name" value="Aminotrans_II_pyridoxalP_BS"/>
</dbReference>
<evidence type="ECO:0000256" key="2">
    <source>
        <dbReference type="ARBA" id="ARBA00007970"/>
    </source>
</evidence>
<evidence type="ECO:0000259" key="10">
    <source>
        <dbReference type="Pfam" id="PF00155"/>
    </source>
</evidence>
<dbReference type="Gene3D" id="3.90.1150.10">
    <property type="entry name" value="Aspartate Aminotransferase, domain 1"/>
    <property type="match status" value="1"/>
</dbReference>
<sequence length="370" mass="41043">MEPVLCKPENFVRSEVLQLVPYEVKHMPECIKLDANENPFPWPVGMREELFSSKLMFNRYPDGMAQDLKKAIATYTKIPMEGILVGNGSDELIQLILLTFGGLGKAVIIHPPTFGMYQISAHLTDTTVVEVPLLNGLDLNTAQMLKAALSPEAHVVIICNPNNPTGTQFPREEVLQLLRESGKIVVVDEAYAEFSEESLISEIENYPNLVILRTFSKSFGMAGLRLGYLLGQAETIALINRVRPPFNVNLFSQKAGILALGYLSQYQEQIQCLKAETQKLYEGLTQVPDVVVYPTKANFILFKPDDPDRWATELLKRGFLVRNMGALPILGKCLRLSAGLPEDNEGFMRAIREISIDLTVTKGSAGVTSA</sequence>
<dbReference type="Proteomes" id="UP000238916">
    <property type="component" value="Unassembled WGS sequence"/>
</dbReference>
<evidence type="ECO:0000256" key="5">
    <source>
        <dbReference type="ARBA" id="ARBA00022605"/>
    </source>
</evidence>
<dbReference type="UniPathway" id="UPA00031">
    <property type="reaction ID" value="UER00012"/>
</dbReference>
<comment type="subunit">
    <text evidence="3 9">Homodimer.</text>
</comment>
<dbReference type="NCBIfam" id="TIGR01141">
    <property type="entry name" value="hisC"/>
    <property type="match status" value="1"/>
</dbReference>
<dbReference type="GO" id="GO:0004400">
    <property type="term" value="F:histidinol-phosphate transaminase activity"/>
    <property type="evidence" value="ECO:0007669"/>
    <property type="project" value="UniProtKB-UniRule"/>
</dbReference>
<feature type="modified residue" description="N6-(pyridoxal phosphate)lysine" evidence="9">
    <location>
        <position position="217"/>
    </location>
</feature>
<comment type="similarity">
    <text evidence="2 9">Belongs to the class-II pyridoxal-phosphate-dependent aminotransferase family. Histidinol-phosphate aminotransferase subfamily.</text>
</comment>
<dbReference type="PANTHER" id="PTHR42885">
    <property type="entry name" value="HISTIDINOL-PHOSPHATE AMINOTRANSFERASE-RELATED"/>
    <property type="match status" value="1"/>
</dbReference>
<dbReference type="SUPFAM" id="SSF53383">
    <property type="entry name" value="PLP-dependent transferases"/>
    <property type="match status" value="1"/>
</dbReference>
<dbReference type="Pfam" id="PF00155">
    <property type="entry name" value="Aminotran_1_2"/>
    <property type="match status" value="1"/>
</dbReference>
<keyword evidence="6 9" id="KW-0808">Transferase</keyword>
<comment type="catalytic activity">
    <reaction evidence="9">
        <text>L-histidinol phosphate + 2-oxoglutarate = 3-(imidazol-4-yl)-2-oxopropyl phosphate + L-glutamate</text>
        <dbReference type="Rhea" id="RHEA:23744"/>
        <dbReference type="ChEBI" id="CHEBI:16810"/>
        <dbReference type="ChEBI" id="CHEBI:29985"/>
        <dbReference type="ChEBI" id="CHEBI:57766"/>
        <dbReference type="ChEBI" id="CHEBI:57980"/>
        <dbReference type="EC" id="2.6.1.9"/>
    </reaction>
</comment>
<reference evidence="12" key="1">
    <citation type="submission" date="2018-02" db="EMBL/GenBank/DDBJ databases">
        <authorList>
            <person name="Hausmann B."/>
        </authorList>
    </citation>
    <scope>NUCLEOTIDE SEQUENCE [LARGE SCALE GENOMIC DNA]</scope>
    <source>
        <strain evidence="12">Peat soil MAG SbF1</strain>
    </source>
</reference>
<organism evidence="11 12">
    <name type="scientific">Candidatus Desulfosporosinus infrequens</name>
    <dbReference type="NCBI Taxonomy" id="2043169"/>
    <lineage>
        <taxon>Bacteria</taxon>
        <taxon>Bacillati</taxon>
        <taxon>Bacillota</taxon>
        <taxon>Clostridia</taxon>
        <taxon>Eubacteriales</taxon>
        <taxon>Desulfitobacteriaceae</taxon>
        <taxon>Desulfosporosinus</taxon>
    </lineage>
</organism>
<evidence type="ECO:0000256" key="8">
    <source>
        <dbReference type="ARBA" id="ARBA00023102"/>
    </source>
</evidence>
<evidence type="ECO:0000313" key="12">
    <source>
        <dbReference type="Proteomes" id="UP000238916"/>
    </source>
</evidence>
<comment type="cofactor">
    <cofactor evidence="1 9">
        <name>pyridoxal 5'-phosphate</name>
        <dbReference type="ChEBI" id="CHEBI:597326"/>
    </cofactor>
</comment>
<name>A0A2U3LCH4_9FIRM</name>
<keyword evidence="5 9" id="KW-0028">Amino-acid biosynthesis</keyword>
<dbReference type="HAMAP" id="MF_01023">
    <property type="entry name" value="HisC_aminotrans_2"/>
    <property type="match status" value="1"/>
</dbReference>
<keyword evidence="4 9" id="KW-0032">Aminotransferase</keyword>
<evidence type="ECO:0000256" key="9">
    <source>
        <dbReference type="HAMAP-Rule" id="MF_01023"/>
    </source>
</evidence>
<evidence type="ECO:0000256" key="7">
    <source>
        <dbReference type="ARBA" id="ARBA00022898"/>
    </source>
</evidence>
<dbReference type="PANTHER" id="PTHR42885:SF2">
    <property type="entry name" value="HISTIDINOL-PHOSPHATE AMINOTRANSFERASE"/>
    <property type="match status" value="1"/>
</dbReference>
<evidence type="ECO:0000256" key="3">
    <source>
        <dbReference type="ARBA" id="ARBA00011738"/>
    </source>
</evidence>
<gene>
    <name evidence="9 11" type="primary">hisC</name>
    <name evidence="11" type="ORF">SBF1_460015</name>
</gene>
<evidence type="ECO:0000256" key="6">
    <source>
        <dbReference type="ARBA" id="ARBA00022679"/>
    </source>
</evidence>
<dbReference type="AlphaFoldDB" id="A0A2U3LCH4"/>
<dbReference type="Gene3D" id="3.40.640.10">
    <property type="entry name" value="Type I PLP-dependent aspartate aminotransferase-like (Major domain)"/>
    <property type="match status" value="1"/>
</dbReference>
<keyword evidence="8 9" id="KW-0368">Histidine biosynthesis</keyword>